<keyword evidence="3" id="KW-1185">Reference proteome</keyword>
<organism evidence="1 4">
    <name type="scientific">Mycobacterium noviomagense</name>
    <dbReference type="NCBI Taxonomy" id="459858"/>
    <lineage>
        <taxon>Bacteria</taxon>
        <taxon>Bacillati</taxon>
        <taxon>Actinomycetota</taxon>
        <taxon>Actinomycetes</taxon>
        <taxon>Mycobacteriales</taxon>
        <taxon>Mycobacteriaceae</taxon>
        <taxon>Mycobacterium</taxon>
    </lineage>
</organism>
<evidence type="ECO:0000313" key="1">
    <source>
        <dbReference type="EMBL" id="BBY07321.1"/>
    </source>
</evidence>
<dbReference type="EMBL" id="AP022583">
    <property type="protein sequence ID" value="BBY07321.1"/>
    <property type="molecule type" value="Genomic_DNA"/>
</dbReference>
<dbReference type="Proteomes" id="UP000192374">
    <property type="component" value="Unassembled WGS sequence"/>
</dbReference>
<dbReference type="Gene3D" id="1.10.287.1060">
    <property type="entry name" value="ESAT-6-like"/>
    <property type="match status" value="1"/>
</dbReference>
<dbReference type="GO" id="GO:0009306">
    <property type="term" value="P:protein secretion"/>
    <property type="evidence" value="ECO:0007669"/>
    <property type="project" value="InterPro"/>
</dbReference>
<sequence length="101" mass="10731">MDQHCRTWIDVAAVRSVANRFDGAAEIIDGAVRNHMAHLAFSGARAGRAHVARGDALRSALNRVSAQLSQLSRATVEIAAALRATADHYADAELRAAARIG</sequence>
<proteinExistence type="predicted"/>
<reference evidence="2 3" key="1">
    <citation type="submission" date="2017-02" db="EMBL/GenBank/DDBJ databases">
        <title>The new phylogeny of genus Mycobacterium.</title>
        <authorList>
            <person name="Tortoli E."/>
            <person name="Trovato A."/>
            <person name="Cirillo D.M."/>
        </authorList>
    </citation>
    <scope>NUCLEOTIDE SEQUENCE [LARGE SCALE GENOMIC DNA]</scope>
    <source>
        <strain evidence="2 3">DSM 45145</strain>
    </source>
</reference>
<dbReference type="EMBL" id="MVIC01000023">
    <property type="protein sequence ID" value="ORB13550.1"/>
    <property type="molecule type" value="Genomic_DNA"/>
</dbReference>
<evidence type="ECO:0000313" key="4">
    <source>
        <dbReference type="Proteomes" id="UP000466894"/>
    </source>
</evidence>
<evidence type="ECO:0000313" key="2">
    <source>
        <dbReference type="EMBL" id="ORB13550.1"/>
    </source>
</evidence>
<name>A0A7I7PFI9_9MYCO</name>
<dbReference type="RefSeq" id="WP_083088219.1">
    <property type="nucleotide sequence ID" value="NZ_AP022583.1"/>
</dbReference>
<protein>
    <recommendedName>
        <fullName evidence="5">ESX-1 secretion-associated protein</fullName>
    </recommendedName>
</protein>
<gene>
    <name evidence="2" type="ORF">BST37_13105</name>
    <name evidence="1" type="ORF">MNVI_26390</name>
</gene>
<dbReference type="Pfam" id="PF10824">
    <property type="entry name" value="T7SS_ESX_EspC"/>
    <property type="match status" value="1"/>
</dbReference>
<dbReference type="InterPro" id="IPR022536">
    <property type="entry name" value="EspC"/>
</dbReference>
<dbReference type="KEGG" id="mnv:MNVI_26390"/>
<reference evidence="1 4" key="2">
    <citation type="journal article" date="2019" name="Emerg. Microbes Infect.">
        <title>Comprehensive subspecies identification of 175 nontuberculous mycobacteria species based on 7547 genomic profiles.</title>
        <authorList>
            <person name="Matsumoto Y."/>
            <person name="Kinjo T."/>
            <person name="Motooka D."/>
            <person name="Nabeya D."/>
            <person name="Jung N."/>
            <person name="Uechi K."/>
            <person name="Horii T."/>
            <person name="Iida T."/>
            <person name="Fujita J."/>
            <person name="Nakamura S."/>
        </authorList>
    </citation>
    <scope>NUCLEOTIDE SEQUENCE [LARGE SCALE GENOMIC DNA]</scope>
    <source>
        <strain evidence="1 4">JCM 16367</strain>
    </source>
</reference>
<accession>A0A7I7PFI9</accession>
<evidence type="ECO:0008006" key="5">
    <source>
        <dbReference type="Google" id="ProtNLM"/>
    </source>
</evidence>
<dbReference type="Proteomes" id="UP000466894">
    <property type="component" value="Chromosome"/>
</dbReference>
<reference evidence="1" key="3">
    <citation type="submission" date="2020-02" db="EMBL/GenBank/DDBJ databases">
        <authorList>
            <person name="Matsumoto Y."/>
            <person name="Motooka D."/>
            <person name="Nakamura S."/>
        </authorList>
    </citation>
    <scope>NUCLEOTIDE SEQUENCE</scope>
    <source>
        <strain evidence="1">JCM 16367</strain>
    </source>
</reference>
<dbReference type="AlphaFoldDB" id="A0A7I7PFI9"/>
<dbReference type="OrthoDB" id="4763847at2"/>
<evidence type="ECO:0000313" key="3">
    <source>
        <dbReference type="Proteomes" id="UP000192374"/>
    </source>
</evidence>